<keyword evidence="5" id="KW-1185">Reference proteome</keyword>
<dbReference type="InterPro" id="IPR036271">
    <property type="entry name" value="Tet_transcr_reg_TetR-rel_C_sf"/>
</dbReference>
<evidence type="ECO:0000256" key="1">
    <source>
        <dbReference type="ARBA" id="ARBA00023125"/>
    </source>
</evidence>
<protein>
    <submittedName>
        <fullName evidence="4">TetR/AcrR family transcriptional regulator</fullName>
    </submittedName>
</protein>
<dbReference type="Pfam" id="PF17932">
    <property type="entry name" value="TetR_C_24"/>
    <property type="match status" value="1"/>
</dbReference>
<gene>
    <name evidence="4" type="ORF">EZI54_02810</name>
</gene>
<dbReference type="InterPro" id="IPR041490">
    <property type="entry name" value="KstR2_TetR_C"/>
</dbReference>
<dbReference type="RefSeq" id="WP_131478819.1">
    <property type="nucleotide sequence ID" value="NZ_SJDL01000003.1"/>
</dbReference>
<dbReference type="PANTHER" id="PTHR30055:SF226">
    <property type="entry name" value="HTH-TYPE TRANSCRIPTIONAL REGULATOR PKSA"/>
    <property type="match status" value="1"/>
</dbReference>
<proteinExistence type="predicted"/>
<feature type="DNA-binding region" description="H-T-H motif" evidence="2">
    <location>
        <begin position="37"/>
        <end position="56"/>
    </location>
</feature>
<sequence>MAYRETEKMRLRKAEVRERILDCALQSVSEGGFRNAQINQVAEMAGVATGTVYRHFESKTELFAEVFRRATEREVDKVAEALAGPGHAAERLERALRQFAERALHGPVMAWSLIAEPVDPRVEGERLEYRRAYAEHFERAIGEGIEEGSLPPQDARLSATCLVGAIAESLVGPLSPTQRTPTLPEQPATLSDGQIQTLIEPIITFCLQGVTGQRR</sequence>
<dbReference type="InterPro" id="IPR001647">
    <property type="entry name" value="HTH_TetR"/>
</dbReference>
<dbReference type="SUPFAM" id="SSF48498">
    <property type="entry name" value="Tetracyclin repressor-like, C-terminal domain"/>
    <property type="match status" value="1"/>
</dbReference>
<dbReference type="InterPro" id="IPR009057">
    <property type="entry name" value="Homeodomain-like_sf"/>
</dbReference>
<dbReference type="Gene3D" id="1.10.357.10">
    <property type="entry name" value="Tetracycline Repressor, domain 2"/>
    <property type="match status" value="1"/>
</dbReference>
<dbReference type="Proteomes" id="UP000313645">
    <property type="component" value="Unassembled WGS sequence"/>
</dbReference>
<comment type="caution">
    <text evidence="4">The sequence shown here is derived from an EMBL/GenBank/DDBJ whole genome shotgun (WGS) entry which is preliminary data.</text>
</comment>
<keyword evidence="1 2" id="KW-0238">DNA-binding</keyword>
<dbReference type="PANTHER" id="PTHR30055">
    <property type="entry name" value="HTH-TYPE TRANSCRIPTIONAL REGULATOR RUTR"/>
    <property type="match status" value="1"/>
</dbReference>
<evidence type="ECO:0000313" key="5">
    <source>
        <dbReference type="Proteomes" id="UP000313645"/>
    </source>
</evidence>
<dbReference type="PRINTS" id="PR00455">
    <property type="entry name" value="HTHTETR"/>
</dbReference>
<name>A0ABY1ZPP2_9GAMM</name>
<evidence type="ECO:0000256" key="2">
    <source>
        <dbReference type="PROSITE-ProRule" id="PRU00335"/>
    </source>
</evidence>
<feature type="domain" description="HTH tetR-type" evidence="3">
    <location>
        <begin position="14"/>
        <end position="74"/>
    </location>
</feature>
<dbReference type="EMBL" id="SJDL01000003">
    <property type="protein sequence ID" value="TBW58817.1"/>
    <property type="molecule type" value="Genomic_DNA"/>
</dbReference>
<accession>A0ABY1ZPP2</accession>
<dbReference type="Pfam" id="PF00440">
    <property type="entry name" value="TetR_N"/>
    <property type="match status" value="1"/>
</dbReference>
<reference evidence="4 5" key="1">
    <citation type="submission" date="2019-02" db="EMBL/GenBank/DDBJ databases">
        <title>Marinobacter halodurans sp. nov., a marine bacterium isolated from sea tidal flat.</title>
        <authorList>
            <person name="Yoo Y."/>
            <person name="Lee D.W."/>
            <person name="Kim B.S."/>
            <person name="Kim J.-J."/>
        </authorList>
    </citation>
    <scope>NUCLEOTIDE SEQUENCE [LARGE SCALE GENOMIC DNA]</scope>
    <source>
        <strain evidence="4 5">YJ-S3-2</strain>
    </source>
</reference>
<organism evidence="4 5">
    <name type="scientific">Marinobacter halodurans</name>
    <dbReference type="NCBI Taxonomy" id="2528979"/>
    <lineage>
        <taxon>Bacteria</taxon>
        <taxon>Pseudomonadati</taxon>
        <taxon>Pseudomonadota</taxon>
        <taxon>Gammaproteobacteria</taxon>
        <taxon>Pseudomonadales</taxon>
        <taxon>Marinobacteraceae</taxon>
        <taxon>Marinobacter</taxon>
    </lineage>
</organism>
<dbReference type="SUPFAM" id="SSF46689">
    <property type="entry name" value="Homeodomain-like"/>
    <property type="match status" value="1"/>
</dbReference>
<dbReference type="PROSITE" id="PS50977">
    <property type="entry name" value="HTH_TETR_2"/>
    <property type="match status" value="1"/>
</dbReference>
<evidence type="ECO:0000313" key="4">
    <source>
        <dbReference type="EMBL" id="TBW58817.1"/>
    </source>
</evidence>
<dbReference type="InterPro" id="IPR050109">
    <property type="entry name" value="HTH-type_TetR-like_transc_reg"/>
</dbReference>
<evidence type="ECO:0000259" key="3">
    <source>
        <dbReference type="PROSITE" id="PS50977"/>
    </source>
</evidence>